<sequence length="65" mass="7663">MEMTEEDVKLMVMYSCEYLNSAIIAINNTMAMNSNNTMIHSQLLIQREQMEANLKRFETFKKNII</sequence>
<dbReference type="KEGG" id="vie:OL234_01730"/>
<protein>
    <submittedName>
        <fullName evidence="1">Uncharacterized protein</fullName>
    </submittedName>
</protein>
<accession>A0AAF0CVC2</accession>
<evidence type="ECO:0000313" key="1">
    <source>
        <dbReference type="EMBL" id="WEG73653.1"/>
    </source>
</evidence>
<dbReference type="EMBL" id="CP110232">
    <property type="protein sequence ID" value="WEG73653.1"/>
    <property type="molecule type" value="Genomic_DNA"/>
</dbReference>
<dbReference type="Proteomes" id="UP001179647">
    <property type="component" value="Chromosome"/>
</dbReference>
<gene>
    <name evidence="1" type="ORF">OL234_01730</name>
</gene>
<proteinExistence type="predicted"/>
<reference evidence="1" key="1">
    <citation type="submission" date="2022-10" db="EMBL/GenBank/DDBJ databases">
        <title>Vagococcus sp. isolated from poultry meat.</title>
        <authorList>
            <person name="Johansson P."/>
            <person name="Bjorkroth J."/>
        </authorList>
    </citation>
    <scope>NUCLEOTIDE SEQUENCE</scope>
    <source>
        <strain evidence="1">STAA11</strain>
    </source>
</reference>
<dbReference type="AlphaFoldDB" id="A0AAF0CVC2"/>
<organism evidence="1 2">
    <name type="scientific">Vagococcus intermedius</name>
    <dbReference type="NCBI Taxonomy" id="2991418"/>
    <lineage>
        <taxon>Bacteria</taxon>
        <taxon>Bacillati</taxon>
        <taxon>Bacillota</taxon>
        <taxon>Bacilli</taxon>
        <taxon>Lactobacillales</taxon>
        <taxon>Enterococcaceae</taxon>
        <taxon>Vagococcus</taxon>
    </lineage>
</organism>
<keyword evidence="2" id="KW-1185">Reference proteome</keyword>
<name>A0AAF0CVC2_9ENTE</name>
<evidence type="ECO:0000313" key="2">
    <source>
        <dbReference type="Proteomes" id="UP001179647"/>
    </source>
</evidence>
<dbReference type="RefSeq" id="WP_275469453.1">
    <property type="nucleotide sequence ID" value="NZ_CP110232.1"/>
</dbReference>